<organism evidence="3 4">
    <name type="scientific">Aerophototrophica crusticola</name>
    <dbReference type="NCBI Taxonomy" id="1709002"/>
    <lineage>
        <taxon>Bacteria</taxon>
        <taxon>Pseudomonadati</taxon>
        <taxon>Pseudomonadota</taxon>
        <taxon>Alphaproteobacteria</taxon>
        <taxon>Rhodospirillales</taxon>
        <taxon>Rhodospirillaceae</taxon>
        <taxon>Aerophototrophica</taxon>
    </lineage>
</organism>
<feature type="compositionally biased region" description="Low complexity" evidence="1">
    <location>
        <begin position="147"/>
        <end position="162"/>
    </location>
</feature>
<dbReference type="Gene3D" id="3.10.350.10">
    <property type="entry name" value="LysM domain"/>
    <property type="match status" value="2"/>
</dbReference>
<feature type="compositionally biased region" description="Pro residues" evidence="1">
    <location>
        <begin position="287"/>
        <end position="298"/>
    </location>
</feature>
<reference evidence="3" key="1">
    <citation type="submission" date="2020-04" db="EMBL/GenBank/DDBJ databases">
        <title>A desert anoxygenic phototrophic bacterium fixes CO2 using RubisCO under aerobic conditions.</title>
        <authorList>
            <person name="Tang K."/>
        </authorList>
    </citation>
    <scope>NUCLEOTIDE SEQUENCE [LARGE SCALE GENOMIC DNA]</scope>
    <source>
        <strain evidence="3">MIMtkB3</strain>
    </source>
</reference>
<dbReference type="CDD" id="cd12797">
    <property type="entry name" value="M23_peptidase"/>
    <property type="match status" value="1"/>
</dbReference>
<feature type="domain" description="LysM" evidence="2">
    <location>
        <begin position="77"/>
        <end position="121"/>
    </location>
</feature>
<dbReference type="InterPro" id="IPR018392">
    <property type="entry name" value="LysM"/>
</dbReference>
<evidence type="ECO:0000259" key="2">
    <source>
        <dbReference type="PROSITE" id="PS51782"/>
    </source>
</evidence>
<proteinExistence type="predicted"/>
<gene>
    <name evidence="3" type="ORF">HHL28_06070</name>
</gene>
<dbReference type="InterPro" id="IPR036779">
    <property type="entry name" value="LysM_dom_sf"/>
</dbReference>
<dbReference type="PANTHER" id="PTHR21666:SF270">
    <property type="entry name" value="MUREIN HYDROLASE ACTIVATOR ENVC"/>
    <property type="match status" value="1"/>
</dbReference>
<feature type="region of interest" description="Disordered" evidence="1">
    <location>
        <begin position="411"/>
        <end position="432"/>
    </location>
</feature>
<feature type="compositionally biased region" description="Low complexity" evidence="1">
    <location>
        <begin position="241"/>
        <end position="286"/>
    </location>
</feature>
<dbReference type="Pfam" id="PF01551">
    <property type="entry name" value="Peptidase_M23"/>
    <property type="match status" value="1"/>
</dbReference>
<dbReference type="CDD" id="cd00118">
    <property type="entry name" value="LysM"/>
    <property type="match status" value="2"/>
</dbReference>
<dbReference type="InterPro" id="IPR011055">
    <property type="entry name" value="Dup_hybrid_motif"/>
</dbReference>
<feature type="compositionally biased region" description="Polar residues" evidence="1">
    <location>
        <begin position="411"/>
        <end position="424"/>
    </location>
</feature>
<dbReference type="SUPFAM" id="SSF54106">
    <property type="entry name" value="LysM domain"/>
    <property type="match status" value="2"/>
</dbReference>
<evidence type="ECO:0000313" key="4">
    <source>
        <dbReference type="Proteomes" id="UP000501891"/>
    </source>
</evidence>
<name>A0A858R6P8_9PROT</name>
<dbReference type="AlphaFoldDB" id="A0A858R6P8"/>
<accession>A0A858R6P8</accession>
<sequence length="432" mass="43723">MTAWAVGALVLAGCSTGQAPPVPSGGGANSIFVSQGDTVYTLAQQYRVPVRELIEANCLAAPYALSPGQRLILPVPRDYTVQPGDTVYAIARQFQVDMSALVRLNNIQPPYTIRAGQSLRLPASSPTPATTVAQATTRAPTPPPVARPSAPATSAPPTRATRLSVETEELAPPGGQPAPAAPSSNNGAPLPKPVPPPATPPVTSQPASRTVTTPPVTTAPTGPAPVSKRGMEAESLPPPSGSTASPAGQAAQAPTAPSSAVPPASRATPAPVDRPAAADPAPTATRPTPPPGQAPVPPSEAASQVAALPSTPPPRAGGRFAWPVRGPILSDYGPKPDGLRNDGINIGAPKGTPVKAADNGIVAYAGNQLRAFGNLVLVRHDGGLVTVYGHLDSMSVEQGQRVTKGQAIGTVGQTGNVRSPNSISACARARRR</sequence>
<dbReference type="SMART" id="SM00257">
    <property type="entry name" value="LysM"/>
    <property type="match status" value="2"/>
</dbReference>
<dbReference type="KEGG" id="acru:HHL28_06070"/>
<protein>
    <submittedName>
        <fullName evidence="3">LysM peptidoglycan-binding domain-containing protein</fullName>
    </submittedName>
</protein>
<dbReference type="Proteomes" id="UP000501891">
    <property type="component" value="Chromosome"/>
</dbReference>
<keyword evidence="4" id="KW-1185">Reference proteome</keyword>
<dbReference type="Pfam" id="PF01476">
    <property type="entry name" value="LysM"/>
    <property type="match status" value="2"/>
</dbReference>
<dbReference type="GO" id="GO:0004222">
    <property type="term" value="F:metalloendopeptidase activity"/>
    <property type="evidence" value="ECO:0007669"/>
    <property type="project" value="TreeGrafter"/>
</dbReference>
<feature type="compositionally biased region" description="Low complexity" evidence="1">
    <location>
        <begin position="201"/>
        <end position="226"/>
    </location>
</feature>
<evidence type="ECO:0000313" key="3">
    <source>
        <dbReference type="EMBL" id="QJE72716.1"/>
    </source>
</evidence>
<evidence type="ECO:0000256" key="1">
    <source>
        <dbReference type="SAM" id="MobiDB-lite"/>
    </source>
</evidence>
<dbReference type="Gene3D" id="2.70.70.10">
    <property type="entry name" value="Glucose Permease (Domain IIA)"/>
    <property type="match status" value="1"/>
</dbReference>
<dbReference type="InterPro" id="IPR050570">
    <property type="entry name" value="Cell_wall_metabolism_enzyme"/>
</dbReference>
<feature type="domain" description="LysM" evidence="2">
    <location>
        <begin position="29"/>
        <end position="73"/>
    </location>
</feature>
<feature type="compositionally biased region" description="Pro residues" evidence="1">
    <location>
        <begin position="190"/>
        <end position="200"/>
    </location>
</feature>
<feature type="region of interest" description="Disordered" evidence="1">
    <location>
        <begin position="118"/>
        <end position="324"/>
    </location>
</feature>
<dbReference type="PROSITE" id="PS51782">
    <property type="entry name" value="LYSM"/>
    <property type="match status" value="2"/>
</dbReference>
<dbReference type="PANTHER" id="PTHR21666">
    <property type="entry name" value="PEPTIDASE-RELATED"/>
    <property type="match status" value="1"/>
</dbReference>
<dbReference type="EMBL" id="CP051775">
    <property type="protein sequence ID" value="QJE72716.1"/>
    <property type="molecule type" value="Genomic_DNA"/>
</dbReference>
<dbReference type="SUPFAM" id="SSF51261">
    <property type="entry name" value="Duplicated hybrid motif"/>
    <property type="match status" value="1"/>
</dbReference>
<dbReference type="InterPro" id="IPR016047">
    <property type="entry name" value="M23ase_b-sheet_dom"/>
</dbReference>
<feature type="compositionally biased region" description="Low complexity" evidence="1">
    <location>
        <begin position="122"/>
        <end position="139"/>
    </location>
</feature>